<dbReference type="CDD" id="cd04301">
    <property type="entry name" value="NAT_SF"/>
    <property type="match status" value="1"/>
</dbReference>
<dbReference type="PANTHER" id="PTHR43877">
    <property type="entry name" value="AMINOALKYLPHOSPHONATE N-ACETYLTRANSFERASE-RELATED-RELATED"/>
    <property type="match status" value="1"/>
</dbReference>
<name>A0A841I1P9_9DEIO</name>
<evidence type="ECO:0000313" key="4">
    <source>
        <dbReference type="EMBL" id="MBB6098350.1"/>
    </source>
</evidence>
<evidence type="ECO:0000256" key="2">
    <source>
        <dbReference type="ARBA" id="ARBA00023315"/>
    </source>
</evidence>
<feature type="domain" description="N-acetyltransferase" evidence="3">
    <location>
        <begin position="107"/>
        <end position="245"/>
    </location>
</feature>
<dbReference type="RefSeq" id="WP_221277002.1">
    <property type="nucleotide sequence ID" value="NZ_JACHHG010000005.1"/>
</dbReference>
<dbReference type="InterPro" id="IPR050832">
    <property type="entry name" value="Bact_Acetyltransf"/>
</dbReference>
<comment type="caution">
    <text evidence="4">The sequence shown here is derived from an EMBL/GenBank/DDBJ whole genome shotgun (WGS) entry which is preliminary data.</text>
</comment>
<dbReference type="InterPro" id="IPR000182">
    <property type="entry name" value="GNAT_dom"/>
</dbReference>
<sequence>MTATPLPDILTQAASDFLHSWFFSRTFAGCVLDPRWPLAHVRFGSAVYGRLEEYLALTPGPDLLAQLEPARSRPHWLSLLAAEPGLSAALEAAGYRAVADETLMRRETLEKLPEAGGTEVRRVRTAAALEALCRRVDYRMADPARVHEDGYRQYVAWLDGEPAGWARCVVVNGAAVLDRVMTRPQFRRRGVGRALTLRALHEARAAGAERAALVASSAGVPLYRSVGFERVADSRVLRWDLPAQL</sequence>
<keyword evidence="2" id="KW-0012">Acyltransferase</keyword>
<keyword evidence="1 4" id="KW-0808">Transferase</keyword>
<evidence type="ECO:0000259" key="3">
    <source>
        <dbReference type="PROSITE" id="PS51186"/>
    </source>
</evidence>
<evidence type="ECO:0000313" key="5">
    <source>
        <dbReference type="Proteomes" id="UP000569951"/>
    </source>
</evidence>
<protein>
    <submittedName>
        <fullName evidence="4">GNAT superfamily N-acetyltransferase</fullName>
    </submittedName>
</protein>
<dbReference type="Pfam" id="PF00583">
    <property type="entry name" value="Acetyltransf_1"/>
    <property type="match status" value="1"/>
</dbReference>
<dbReference type="SUPFAM" id="SSF55729">
    <property type="entry name" value="Acyl-CoA N-acyltransferases (Nat)"/>
    <property type="match status" value="1"/>
</dbReference>
<gene>
    <name evidence="4" type="ORF">HNR42_001775</name>
</gene>
<dbReference type="Gene3D" id="3.40.630.30">
    <property type="match status" value="1"/>
</dbReference>
<keyword evidence="5" id="KW-1185">Reference proteome</keyword>
<dbReference type="AlphaFoldDB" id="A0A841I1P9"/>
<dbReference type="Proteomes" id="UP000569951">
    <property type="component" value="Unassembled WGS sequence"/>
</dbReference>
<organism evidence="4 5">
    <name type="scientific">Deinobacterium chartae</name>
    <dbReference type="NCBI Taxonomy" id="521158"/>
    <lineage>
        <taxon>Bacteria</taxon>
        <taxon>Thermotogati</taxon>
        <taxon>Deinococcota</taxon>
        <taxon>Deinococci</taxon>
        <taxon>Deinococcales</taxon>
        <taxon>Deinococcaceae</taxon>
        <taxon>Deinobacterium</taxon>
    </lineage>
</organism>
<dbReference type="EMBL" id="JACHHG010000005">
    <property type="protein sequence ID" value="MBB6098350.1"/>
    <property type="molecule type" value="Genomic_DNA"/>
</dbReference>
<proteinExistence type="predicted"/>
<dbReference type="GO" id="GO:0016747">
    <property type="term" value="F:acyltransferase activity, transferring groups other than amino-acyl groups"/>
    <property type="evidence" value="ECO:0007669"/>
    <property type="project" value="InterPro"/>
</dbReference>
<reference evidence="4 5" key="1">
    <citation type="submission" date="2020-08" db="EMBL/GenBank/DDBJ databases">
        <title>Genomic Encyclopedia of Type Strains, Phase IV (KMG-IV): sequencing the most valuable type-strain genomes for metagenomic binning, comparative biology and taxonomic classification.</title>
        <authorList>
            <person name="Goeker M."/>
        </authorList>
    </citation>
    <scope>NUCLEOTIDE SEQUENCE [LARGE SCALE GENOMIC DNA]</scope>
    <source>
        <strain evidence="4 5">DSM 21458</strain>
    </source>
</reference>
<accession>A0A841I1P9</accession>
<evidence type="ECO:0000256" key="1">
    <source>
        <dbReference type="ARBA" id="ARBA00022679"/>
    </source>
</evidence>
<dbReference type="InterPro" id="IPR016181">
    <property type="entry name" value="Acyl_CoA_acyltransferase"/>
</dbReference>
<dbReference type="PROSITE" id="PS51186">
    <property type="entry name" value="GNAT"/>
    <property type="match status" value="1"/>
</dbReference>